<dbReference type="OrthoDB" id="9147078at2"/>
<dbReference type="InterPro" id="IPR028081">
    <property type="entry name" value="Leu-bd"/>
</dbReference>
<keyword evidence="5" id="KW-0675">Receptor</keyword>
<evidence type="ECO:0000256" key="3">
    <source>
        <dbReference type="SAM" id="SignalP"/>
    </source>
</evidence>
<feature type="domain" description="Leucine-binding protein" evidence="4">
    <location>
        <begin position="60"/>
        <end position="361"/>
    </location>
</feature>
<feature type="signal peptide" evidence="3">
    <location>
        <begin position="1"/>
        <end position="27"/>
    </location>
</feature>
<dbReference type="Gene3D" id="3.40.50.2300">
    <property type="match status" value="2"/>
</dbReference>
<evidence type="ECO:0000256" key="1">
    <source>
        <dbReference type="ARBA" id="ARBA00010062"/>
    </source>
</evidence>
<protein>
    <submittedName>
        <fullName evidence="5">Receptor family ligand binding region</fullName>
    </submittedName>
</protein>
<sequence length="435" mass="46840">MMNTKKQLSYYLISLALAALLSGCGGGEDTPLAFDPFVDQFDANAYNLGFFPLYPYRRDAKLLAAEQINAIGGLLGGKRLNIVATNFQTADAFEVIDLQETARKMIEDYHIPIIGTGSSYVVKKLAEVTVPRKTLLMGDSSTSPSITDLDDNDFVFRIPPSDLFGAQVLAELAWQAGARSCTSLYTETDSYGAGLTQAFADSFSAKGGTVLNNVALPSNLSTGFGQYFPEIYLSQPDCVFPVLLRSTTTANFINEASSIGFNGFYIFSDAALAAGFTDSIANSDSLRGSIAATPGFGLRDSFEYQHFAALYQAQFQQEALNFTAHAYDLIMVLSLAIERAGIINNTDNPTGEMVRDSLRAVMNPPGEPIAPSQIAAGLELIRKGQEVDFYGASNADMGWDANGDVVGAPVYDVYHYSEASGKLEQTQQIVIAADL</sequence>
<dbReference type="PANTHER" id="PTHR30483:SF6">
    <property type="entry name" value="PERIPLASMIC BINDING PROTEIN OF ABC TRANSPORTER FOR NATURAL AMINO ACIDS"/>
    <property type="match status" value="1"/>
</dbReference>
<reference evidence="5 6" key="1">
    <citation type="submission" date="2016-10" db="EMBL/GenBank/DDBJ databases">
        <authorList>
            <person name="de Groot N.N."/>
        </authorList>
    </citation>
    <scope>NUCLEOTIDE SEQUENCE [LARGE SCALE GENOMIC DNA]</scope>
    <source>
        <strain evidence="5">MBHS1</strain>
    </source>
</reference>
<evidence type="ECO:0000259" key="4">
    <source>
        <dbReference type="Pfam" id="PF13458"/>
    </source>
</evidence>
<evidence type="ECO:0000313" key="5">
    <source>
        <dbReference type="EMBL" id="SEH04428.1"/>
    </source>
</evidence>
<organism evidence="5 6">
    <name type="scientific">Candidatus Venteria ishoeyi</name>
    <dbReference type="NCBI Taxonomy" id="1899563"/>
    <lineage>
        <taxon>Bacteria</taxon>
        <taxon>Pseudomonadati</taxon>
        <taxon>Pseudomonadota</taxon>
        <taxon>Gammaproteobacteria</taxon>
        <taxon>Thiotrichales</taxon>
        <taxon>Thiotrichaceae</taxon>
        <taxon>Venteria</taxon>
    </lineage>
</organism>
<dbReference type="RefSeq" id="WP_103918497.1">
    <property type="nucleotide sequence ID" value="NZ_FMSV02000051.1"/>
</dbReference>
<dbReference type="InterPro" id="IPR051010">
    <property type="entry name" value="BCAA_transport"/>
</dbReference>
<comment type="similarity">
    <text evidence="1">Belongs to the leucine-binding protein family.</text>
</comment>
<dbReference type="EMBL" id="FMSV02000051">
    <property type="protein sequence ID" value="SEH04428.1"/>
    <property type="molecule type" value="Genomic_DNA"/>
</dbReference>
<feature type="chain" id="PRO_5014815729" evidence="3">
    <location>
        <begin position="28"/>
        <end position="435"/>
    </location>
</feature>
<name>A0A1H6F2N0_9GAMM</name>
<dbReference type="Pfam" id="PF13458">
    <property type="entry name" value="Peripla_BP_6"/>
    <property type="match status" value="1"/>
</dbReference>
<dbReference type="Proteomes" id="UP000236724">
    <property type="component" value="Unassembled WGS sequence"/>
</dbReference>
<dbReference type="AlphaFoldDB" id="A0A1H6F2N0"/>
<dbReference type="SUPFAM" id="SSF53822">
    <property type="entry name" value="Periplasmic binding protein-like I"/>
    <property type="match status" value="1"/>
</dbReference>
<keyword evidence="2 3" id="KW-0732">Signal</keyword>
<evidence type="ECO:0000313" key="6">
    <source>
        <dbReference type="Proteomes" id="UP000236724"/>
    </source>
</evidence>
<evidence type="ECO:0000256" key="2">
    <source>
        <dbReference type="ARBA" id="ARBA00022729"/>
    </source>
</evidence>
<gene>
    <name evidence="5" type="ORF">MBHS_00274</name>
</gene>
<accession>A0A1H6F2N0</accession>
<dbReference type="InterPro" id="IPR028082">
    <property type="entry name" value="Peripla_BP_I"/>
</dbReference>
<dbReference type="PROSITE" id="PS51257">
    <property type="entry name" value="PROKAR_LIPOPROTEIN"/>
    <property type="match status" value="1"/>
</dbReference>
<proteinExistence type="inferred from homology"/>
<dbReference type="PANTHER" id="PTHR30483">
    <property type="entry name" value="LEUCINE-SPECIFIC-BINDING PROTEIN"/>
    <property type="match status" value="1"/>
</dbReference>
<keyword evidence="6" id="KW-1185">Reference proteome</keyword>